<protein>
    <submittedName>
        <fullName evidence="1">Uncharacterized protein</fullName>
    </submittedName>
</protein>
<evidence type="ECO:0000313" key="1">
    <source>
        <dbReference type="EMBL" id="KAK3323851.1"/>
    </source>
</evidence>
<organism evidence="1 2">
    <name type="scientific">Cercophora scortea</name>
    <dbReference type="NCBI Taxonomy" id="314031"/>
    <lineage>
        <taxon>Eukaryota</taxon>
        <taxon>Fungi</taxon>
        <taxon>Dikarya</taxon>
        <taxon>Ascomycota</taxon>
        <taxon>Pezizomycotina</taxon>
        <taxon>Sordariomycetes</taxon>
        <taxon>Sordariomycetidae</taxon>
        <taxon>Sordariales</taxon>
        <taxon>Lasiosphaeriaceae</taxon>
        <taxon>Cercophora</taxon>
    </lineage>
</organism>
<reference evidence="1" key="2">
    <citation type="submission" date="2023-06" db="EMBL/GenBank/DDBJ databases">
        <authorList>
            <consortium name="Lawrence Berkeley National Laboratory"/>
            <person name="Haridas S."/>
            <person name="Hensen N."/>
            <person name="Bonometti L."/>
            <person name="Westerberg I."/>
            <person name="Brannstrom I.O."/>
            <person name="Guillou S."/>
            <person name="Cros-Aarteil S."/>
            <person name="Calhoun S."/>
            <person name="Kuo A."/>
            <person name="Mondo S."/>
            <person name="Pangilinan J."/>
            <person name="Riley R."/>
            <person name="Labutti K."/>
            <person name="Andreopoulos B."/>
            <person name="Lipzen A."/>
            <person name="Chen C."/>
            <person name="Yanf M."/>
            <person name="Daum C."/>
            <person name="Ng V."/>
            <person name="Clum A."/>
            <person name="Steindorff A."/>
            <person name="Ohm R."/>
            <person name="Martin F."/>
            <person name="Silar P."/>
            <person name="Natvig D."/>
            <person name="Lalanne C."/>
            <person name="Gautier V."/>
            <person name="Ament-Velasquez S.L."/>
            <person name="Kruys A."/>
            <person name="Hutchinson M.I."/>
            <person name="Powell A.J."/>
            <person name="Barry K."/>
            <person name="Miller A.N."/>
            <person name="Grigoriev I.V."/>
            <person name="Debuchy R."/>
            <person name="Gladieux P."/>
            <person name="Thoren M.H."/>
            <person name="Johannesson H."/>
        </authorList>
    </citation>
    <scope>NUCLEOTIDE SEQUENCE</scope>
    <source>
        <strain evidence="1">SMH4131-1</strain>
    </source>
</reference>
<dbReference type="AlphaFoldDB" id="A0AAE0M8Y4"/>
<evidence type="ECO:0000313" key="2">
    <source>
        <dbReference type="Proteomes" id="UP001286456"/>
    </source>
</evidence>
<comment type="caution">
    <text evidence="1">The sequence shown here is derived from an EMBL/GenBank/DDBJ whole genome shotgun (WGS) entry which is preliminary data.</text>
</comment>
<sequence length="108" mass="12644">MALRAAASWVGSGLHEVLATPSIHSIHHHSIAKSWRSLRAKLQLHYFTTIRSQGYPSITFYYELIFLIRCCRVFNPPHQKDSVIPEYMRCKTCHLINYPQINYHSLQF</sequence>
<name>A0AAE0M8Y4_9PEZI</name>
<proteinExistence type="predicted"/>
<keyword evidence="2" id="KW-1185">Reference proteome</keyword>
<accession>A0AAE0M8Y4</accession>
<dbReference type="EMBL" id="JAUEPO010000004">
    <property type="protein sequence ID" value="KAK3323851.1"/>
    <property type="molecule type" value="Genomic_DNA"/>
</dbReference>
<gene>
    <name evidence="1" type="ORF">B0T19DRAFT_214816</name>
</gene>
<reference evidence="1" key="1">
    <citation type="journal article" date="2023" name="Mol. Phylogenet. Evol.">
        <title>Genome-scale phylogeny and comparative genomics of the fungal order Sordariales.</title>
        <authorList>
            <person name="Hensen N."/>
            <person name="Bonometti L."/>
            <person name="Westerberg I."/>
            <person name="Brannstrom I.O."/>
            <person name="Guillou S."/>
            <person name="Cros-Aarteil S."/>
            <person name="Calhoun S."/>
            <person name="Haridas S."/>
            <person name="Kuo A."/>
            <person name="Mondo S."/>
            <person name="Pangilinan J."/>
            <person name="Riley R."/>
            <person name="LaButti K."/>
            <person name="Andreopoulos B."/>
            <person name="Lipzen A."/>
            <person name="Chen C."/>
            <person name="Yan M."/>
            <person name="Daum C."/>
            <person name="Ng V."/>
            <person name="Clum A."/>
            <person name="Steindorff A."/>
            <person name="Ohm R.A."/>
            <person name="Martin F."/>
            <person name="Silar P."/>
            <person name="Natvig D.O."/>
            <person name="Lalanne C."/>
            <person name="Gautier V."/>
            <person name="Ament-Velasquez S.L."/>
            <person name="Kruys A."/>
            <person name="Hutchinson M.I."/>
            <person name="Powell A.J."/>
            <person name="Barry K."/>
            <person name="Miller A.N."/>
            <person name="Grigoriev I.V."/>
            <person name="Debuchy R."/>
            <person name="Gladieux P."/>
            <person name="Hiltunen Thoren M."/>
            <person name="Johannesson H."/>
        </authorList>
    </citation>
    <scope>NUCLEOTIDE SEQUENCE</scope>
    <source>
        <strain evidence="1">SMH4131-1</strain>
    </source>
</reference>
<dbReference type="Proteomes" id="UP001286456">
    <property type="component" value="Unassembled WGS sequence"/>
</dbReference>